<evidence type="ECO:0000256" key="1">
    <source>
        <dbReference type="SAM" id="Coils"/>
    </source>
</evidence>
<feature type="transmembrane region" description="Helical" evidence="3">
    <location>
        <begin position="42"/>
        <end position="65"/>
    </location>
</feature>
<reference evidence="5" key="1">
    <citation type="submission" date="2025-08" db="UniProtKB">
        <authorList>
            <consortium name="RefSeq"/>
        </authorList>
    </citation>
    <scope>IDENTIFICATION</scope>
</reference>
<feature type="compositionally biased region" description="Polar residues" evidence="2">
    <location>
        <begin position="192"/>
        <end position="218"/>
    </location>
</feature>
<organism evidence="4 5">
    <name type="scientific">Aplysia californica</name>
    <name type="common">California sea hare</name>
    <dbReference type="NCBI Taxonomy" id="6500"/>
    <lineage>
        <taxon>Eukaryota</taxon>
        <taxon>Metazoa</taxon>
        <taxon>Spiralia</taxon>
        <taxon>Lophotrochozoa</taxon>
        <taxon>Mollusca</taxon>
        <taxon>Gastropoda</taxon>
        <taxon>Heterobranchia</taxon>
        <taxon>Euthyneura</taxon>
        <taxon>Tectipleura</taxon>
        <taxon>Aplysiida</taxon>
        <taxon>Aplysioidea</taxon>
        <taxon>Aplysiidae</taxon>
        <taxon>Aplysia</taxon>
    </lineage>
</organism>
<keyword evidence="3" id="KW-0472">Membrane</keyword>
<protein>
    <submittedName>
        <fullName evidence="5">Uncharacterized protein LOC101863595</fullName>
    </submittedName>
</protein>
<feature type="compositionally biased region" description="Basic and acidic residues" evidence="2">
    <location>
        <begin position="169"/>
        <end position="179"/>
    </location>
</feature>
<keyword evidence="4" id="KW-1185">Reference proteome</keyword>
<feature type="region of interest" description="Disordered" evidence="2">
    <location>
        <begin position="300"/>
        <end position="333"/>
    </location>
</feature>
<feature type="coiled-coil region" evidence="1">
    <location>
        <begin position="100"/>
        <end position="136"/>
    </location>
</feature>
<name>A0ABM0JVZ3_APLCA</name>
<dbReference type="Proteomes" id="UP000694888">
    <property type="component" value="Unplaced"/>
</dbReference>
<feature type="compositionally biased region" description="Basic and acidic residues" evidence="2">
    <location>
        <begin position="259"/>
        <end position="276"/>
    </location>
</feature>
<accession>A0ABM0JVZ3</accession>
<keyword evidence="3" id="KW-0812">Transmembrane</keyword>
<evidence type="ECO:0000256" key="2">
    <source>
        <dbReference type="SAM" id="MobiDB-lite"/>
    </source>
</evidence>
<evidence type="ECO:0000313" key="5">
    <source>
        <dbReference type="RefSeq" id="XP_005102799.1"/>
    </source>
</evidence>
<feature type="region of interest" description="Disordered" evidence="2">
    <location>
        <begin position="143"/>
        <end position="238"/>
    </location>
</feature>
<evidence type="ECO:0000256" key="3">
    <source>
        <dbReference type="SAM" id="Phobius"/>
    </source>
</evidence>
<proteinExistence type="predicted"/>
<feature type="compositionally biased region" description="Low complexity" evidence="2">
    <location>
        <begin position="180"/>
        <end position="191"/>
    </location>
</feature>
<feature type="region of interest" description="Disordered" evidence="2">
    <location>
        <begin position="252"/>
        <end position="284"/>
    </location>
</feature>
<dbReference type="GeneID" id="101863595"/>
<gene>
    <name evidence="5" type="primary">LOC101863595</name>
</gene>
<keyword evidence="1" id="KW-0175">Coiled coil</keyword>
<sequence length="367" mass="41653">MRTALDVHGKLHIRLQHRPEENNTWVGYIEDPRRGQDDDIGALYYVVAVIFIYGLSIVMMIASHIRRNKQDNQLRTYLKEMATLRKSDRREKVLSKMTDLANRQQQQEALEAKNKLEKERLRLLQKENENETDDQEVNQALLGKENNEDNTDSVFLPPEFCISPAANSRKPEVRWDRSSESSSYRNTSVSSKGSGRNTSSCSTVVSNLPSSDTRSPSLSERRHSCSHYSQPRVRSPSMHDYRSWKTCMTQKSSNLQDYRSSRLHERPSPNNSEHRSILTGAQDGLTSSLTEFRLSPRCARARASTMHEPRPPIIKPGAKSKGGGLALHNETKPQKNLLIQQQPVKASSDVKISFPASFHVVDEDAAL</sequence>
<keyword evidence="3" id="KW-1133">Transmembrane helix</keyword>
<dbReference type="RefSeq" id="XP_005102799.1">
    <property type="nucleotide sequence ID" value="XM_005102742.3"/>
</dbReference>
<evidence type="ECO:0000313" key="4">
    <source>
        <dbReference type="Proteomes" id="UP000694888"/>
    </source>
</evidence>